<dbReference type="PANTHER" id="PTHR46889:SF4">
    <property type="entry name" value="TRANSPOSASE INSO FOR INSERTION SEQUENCE ELEMENT IS911B-RELATED"/>
    <property type="match status" value="1"/>
</dbReference>
<organism evidence="6">
    <name type="scientific">freshwater metagenome</name>
    <dbReference type="NCBI Taxonomy" id="449393"/>
    <lineage>
        <taxon>unclassified sequences</taxon>
        <taxon>metagenomes</taxon>
        <taxon>ecological metagenomes</taxon>
    </lineage>
</organism>
<reference evidence="6" key="1">
    <citation type="submission" date="2020-05" db="EMBL/GenBank/DDBJ databases">
        <authorList>
            <person name="Chiriac C."/>
            <person name="Salcher M."/>
            <person name="Ghai R."/>
            <person name="Kavagutti S V."/>
        </authorList>
    </citation>
    <scope>NUCLEOTIDE SEQUENCE</scope>
</reference>
<dbReference type="EMBL" id="CAFBLR010000047">
    <property type="protein sequence ID" value="CAB4869549.1"/>
    <property type="molecule type" value="Genomic_DNA"/>
</dbReference>
<dbReference type="EMBL" id="CAFBQP010000075">
    <property type="protein sequence ID" value="CAB5066360.1"/>
    <property type="molecule type" value="Genomic_DNA"/>
</dbReference>
<evidence type="ECO:0000259" key="2">
    <source>
        <dbReference type="Pfam" id="PF13276"/>
    </source>
</evidence>
<dbReference type="AlphaFoldDB" id="A0A6J7UK78"/>
<feature type="domain" description="HTH-like" evidence="2">
    <location>
        <begin position="58"/>
        <end position="102"/>
    </location>
</feature>
<gene>
    <name evidence="3" type="ORF">UFOPK2602_00729</name>
    <name evidence="4" type="ORF">UFOPK2806_01592</name>
    <name evidence="5" type="ORF">UFOPK3417_00672</name>
    <name evidence="6" type="ORF">UFOPK4306_01796</name>
</gene>
<dbReference type="Pfam" id="PF13276">
    <property type="entry name" value="HTH_21"/>
    <property type="match status" value="1"/>
</dbReference>
<name>A0A6J7UK78_9ZZZZ</name>
<evidence type="ECO:0000256" key="1">
    <source>
        <dbReference type="SAM" id="MobiDB-lite"/>
    </source>
</evidence>
<proteinExistence type="predicted"/>
<evidence type="ECO:0000313" key="3">
    <source>
        <dbReference type="EMBL" id="CAB4703580.1"/>
    </source>
</evidence>
<feature type="region of interest" description="Disordered" evidence="1">
    <location>
        <begin position="212"/>
        <end position="293"/>
    </location>
</feature>
<evidence type="ECO:0000313" key="4">
    <source>
        <dbReference type="EMBL" id="CAB4760099.1"/>
    </source>
</evidence>
<protein>
    <submittedName>
        <fullName evidence="6">Unannotated protein</fullName>
    </submittedName>
</protein>
<dbReference type="EMBL" id="CAEZXX010000038">
    <property type="protein sequence ID" value="CAB4703580.1"/>
    <property type="molecule type" value="Genomic_DNA"/>
</dbReference>
<dbReference type="PANTHER" id="PTHR46889">
    <property type="entry name" value="TRANSPOSASE INSF FOR INSERTION SEQUENCE IS3B-RELATED"/>
    <property type="match status" value="1"/>
</dbReference>
<feature type="compositionally biased region" description="Polar residues" evidence="1">
    <location>
        <begin position="257"/>
        <end position="283"/>
    </location>
</feature>
<dbReference type="InterPro" id="IPR025948">
    <property type="entry name" value="HTH-like_dom"/>
</dbReference>
<evidence type="ECO:0000313" key="6">
    <source>
        <dbReference type="EMBL" id="CAB5066360.1"/>
    </source>
</evidence>
<sequence>MIRFIDAHRHRVSGALRWGIEPICAVLQIAPSTYHAAKKRPPSARAVRDSELRPQELRVWEQNLAVYGADKVWDQLNKDGIRVARCTVERLMADMGLQGCRRGLVWIRTTEGDQRLDRPAGLVERQFRAPAPNRLWVADLTYVDWFNNRRLYGEIEPGPGFTTPAAFEADRYSQTISAEPAKTQTTEPRKNRGVSYAYRGADRGRVDEPQVVEHGARAGKRHARGRCSPPKPTRTTFGTRHAQPDGVQTPPRCRQPGTRQTSGQRETQVTRGHSPNRSGSACSTAVEMSIGLI</sequence>
<accession>A0A6J7UK78</accession>
<evidence type="ECO:0000313" key="5">
    <source>
        <dbReference type="EMBL" id="CAB4869549.1"/>
    </source>
</evidence>
<dbReference type="EMBL" id="CAEZYY010000022">
    <property type="protein sequence ID" value="CAB4760099.1"/>
    <property type="molecule type" value="Genomic_DNA"/>
</dbReference>
<dbReference type="InterPro" id="IPR050900">
    <property type="entry name" value="Transposase_IS3/IS150/IS904"/>
</dbReference>